<sequence length="421" mass="42845">MANQEAKRPQGWLFSALVFGAMGIPGGSQAVATQAGMPGAGHAGPEAAVASAPRHESADRPRAREAGVVIGVLPTGPRNAIVDVPGVAVGHATVVEGAGIRTGVTAILPHGGDLYRERVPAAIVVGNGYGKLVGVTQVDELGELETPILLTGTLAVWRAADALVSWQLARPGMADVRSLNPVVGETNDGYLNDIRARPLQAAHVVQALESASVDNVEEGAIGAGTGTVAFGWKGGIGTSSRRIDAARGGYTVGVLVQSNYGGRLTIGGVALDDVQPVRADADPPPAASPPTGDGSVMIVIATDAPLDARLLRRLGARALLGIGRTGGSMSNGSGDYVIAFATAPRVRAATGSTGPQAREVLPNDAMTPLFDAVVEATEEAVVNSLFRAHAVSGHRGTVQALPLERVVPRLRPVPMPAAGAR</sequence>
<dbReference type="PANTHER" id="PTHR36512">
    <property type="entry name" value="D-AMINOPEPTIDASE"/>
    <property type="match status" value="1"/>
</dbReference>
<dbReference type="CDD" id="cd02253">
    <property type="entry name" value="DmpA"/>
    <property type="match status" value="1"/>
</dbReference>
<name>A0ABT6JWT2_9GAMM</name>
<dbReference type="Gene3D" id="3.60.70.12">
    <property type="entry name" value="L-amino peptidase D-ALA esterase/amidase"/>
    <property type="match status" value="1"/>
</dbReference>
<comment type="caution">
    <text evidence="3">The sequence shown here is derived from an EMBL/GenBank/DDBJ whole genome shotgun (WGS) entry which is preliminary data.</text>
</comment>
<dbReference type="EMBL" id="JARXRO010000020">
    <property type="protein sequence ID" value="MDH5835163.1"/>
    <property type="molecule type" value="Genomic_DNA"/>
</dbReference>
<dbReference type="RefSeq" id="WP_280579809.1">
    <property type="nucleotide sequence ID" value="NZ_JARXRO010000020.1"/>
</dbReference>
<feature type="compositionally biased region" description="Basic and acidic residues" evidence="2">
    <location>
        <begin position="53"/>
        <end position="62"/>
    </location>
</feature>
<organism evidence="3 4">
    <name type="scientific">Luteimonas kalidii</name>
    <dbReference type="NCBI Taxonomy" id="3042025"/>
    <lineage>
        <taxon>Bacteria</taxon>
        <taxon>Pseudomonadati</taxon>
        <taxon>Pseudomonadota</taxon>
        <taxon>Gammaproteobacteria</taxon>
        <taxon>Lysobacterales</taxon>
        <taxon>Lysobacteraceae</taxon>
        <taxon>Luteimonas</taxon>
    </lineage>
</organism>
<proteinExistence type="inferred from homology"/>
<dbReference type="Pfam" id="PF03576">
    <property type="entry name" value="Peptidase_S58"/>
    <property type="match status" value="1"/>
</dbReference>
<accession>A0ABT6JWT2</accession>
<feature type="region of interest" description="Disordered" evidence="2">
    <location>
        <begin position="32"/>
        <end position="62"/>
    </location>
</feature>
<dbReference type="InterPro" id="IPR016117">
    <property type="entry name" value="ArgJ-like_dom_sf"/>
</dbReference>
<comment type="similarity">
    <text evidence="1">Belongs to the peptidase S58 family.</text>
</comment>
<evidence type="ECO:0000313" key="4">
    <source>
        <dbReference type="Proteomes" id="UP001156873"/>
    </source>
</evidence>
<dbReference type="SUPFAM" id="SSF56266">
    <property type="entry name" value="DmpA/ArgJ-like"/>
    <property type="match status" value="1"/>
</dbReference>
<dbReference type="Proteomes" id="UP001156873">
    <property type="component" value="Unassembled WGS sequence"/>
</dbReference>
<protein>
    <submittedName>
        <fullName evidence="3">P1 family peptidase</fullName>
    </submittedName>
</protein>
<dbReference type="PANTHER" id="PTHR36512:SF3">
    <property type="entry name" value="BLR5678 PROTEIN"/>
    <property type="match status" value="1"/>
</dbReference>
<reference evidence="3 4" key="1">
    <citation type="submission" date="2023-04" db="EMBL/GenBank/DDBJ databases">
        <title>Luteimonas sp. M1R5S59.</title>
        <authorList>
            <person name="Sun J.-Q."/>
        </authorList>
    </citation>
    <scope>NUCLEOTIDE SEQUENCE [LARGE SCALE GENOMIC DNA]</scope>
    <source>
        <strain evidence="3 4">M1R5S59</strain>
    </source>
</reference>
<dbReference type="InterPro" id="IPR005321">
    <property type="entry name" value="Peptidase_S58_DmpA"/>
</dbReference>
<keyword evidence="4" id="KW-1185">Reference proteome</keyword>
<gene>
    <name evidence="3" type="ORF">QFW81_14695</name>
</gene>
<evidence type="ECO:0000313" key="3">
    <source>
        <dbReference type="EMBL" id="MDH5835163.1"/>
    </source>
</evidence>
<evidence type="ECO:0000256" key="1">
    <source>
        <dbReference type="ARBA" id="ARBA00007068"/>
    </source>
</evidence>
<evidence type="ECO:0000256" key="2">
    <source>
        <dbReference type="SAM" id="MobiDB-lite"/>
    </source>
</evidence>